<organism evidence="3 4">
    <name type="scientific">Pedobacter nutrimenti</name>
    <dbReference type="NCBI Taxonomy" id="1241337"/>
    <lineage>
        <taxon>Bacteria</taxon>
        <taxon>Pseudomonadati</taxon>
        <taxon>Bacteroidota</taxon>
        <taxon>Sphingobacteriia</taxon>
        <taxon>Sphingobacteriales</taxon>
        <taxon>Sphingobacteriaceae</taxon>
        <taxon>Pedobacter</taxon>
    </lineage>
</organism>
<dbReference type="Gene3D" id="1.10.150.690">
    <property type="entry name" value="DUF2063"/>
    <property type="match status" value="1"/>
</dbReference>
<evidence type="ECO:0000259" key="1">
    <source>
        <dbReference type="Pfam" id="PF09836"/>
    </source>
</evidence>
<dbReference type="Gene3D" id="3.90.930.50">
    <property type="match status" value="1"/>
</dbReference>
<proteinExistence type="predicted"/>
<gene>
    <name evidence="3" type="ORF">B0O44_101928</name>
</gene>
<dbReference type="Pfam" id="PF09836">
    <property type="entry name" value="DUF2063"/>
    <property type="match status" value="1"/>
</dbReference>
<comment type="caution">
    <text evidence="3">The sequence shown here is derived from an EMBL/GenBank/DDBJ whole genome shotgun (WGS) entry which is preliminary data.</text>
</comment>
<dbReference type="InterPro" id="IPR018640">
    <property type="entry name" value="DUF2063"/>
</dbReference>
<dbReference type="Proteomes" id="UP000248198">
    <property type="component" value="Unassembled WGS sequence"/>
</dbReference>
<feature type="domain" description="NGO1945-like C-terminal" evidence="2">
    <location>
        <begin position="145"/>
        <end position="238"/>
    </location>
</feature>
<sequence length="251" mass="29450">MFLLKKTHHSQSALANYCRTGILEDIPGIKSENIGHYRRLVFNIVNDMLQSAFPLSHKLLKNRKWQSLTHEFFSTHACQSPQVWYMPKEFYQYLEQRRPEILTDYPVLLELLWFEWLEIEMFMMEDREIDYSNSGNVDCDVLVLNPELHFQHFEYPVHLKEAVKITAADKGAYFLCVHRVPESGEVIFTDLSAGFVRLLELLSDSPQTLPDLMTRLCTELQIDQTTEIKNRCLDFIQTAIESRLIIGFNKN</sequence>
<keyword evidence="4" id="KW-1185">Reference proteome</keyword>
<dbReference type="InterPro" id="IPR054098">
    <property type="entry name" value="NGO1945-like_C"/>
</dbReference>
<dbReference type="EMBL" id="QKLU01000001">
    <property type="protein sequence ID" value="PYF77446.1"/>
    <property type="molecule type" value="Genomic_DNA"/>
</dbReference>
<dbReference type="AlphaFoldDB" id="A0A318ULU1"/>
<accession>A0A318ULU1</accession>
<dbReference type="Pfam" id="PF22106">
    <property type="entry name" value="NGO1945_C"/>
    <property type="match status" value="1"/>
</dbReference>
<evidence type="ECO:0000259" key="2">
    <source>
        <dbReference type="Pfam" id="PF22106"/>
    </source>
</evidence>
<dbReference type="RefSeq" id="WP_110827481.1">
    <property type="nucleotide sequence ID" value="NZ_QKLU01000001.1"/>
</dbReference>
<protein>
    <submittedName>
        <fullName evidence="3">Uncharacterized protein</fullName>
    </submittedName>
</protein>
<evidence type="ECO:0000313" key="3">
    <source>
        <dbReference type="EMBL" id="PYF77446.1"/>
    </source>
</evidence>
<dbReference type="OrthoDB" id="4146344at2"/>
<dbReference type="InterPro" id="IPR044922">
    <property type="entry name" value="DUF2063_N_sf"/>
</dbReference>
<evidence type="ECO:0000313" key="4">
    <source>
        <dbReference type="Proteomes" id="UP000248198"/>
    </source>
</evidence>
<reference evidence="3 4" key="1">
    <citation type="submission" date="2018-06" db="EMBL/GenBank/DDBJ databases">
        <title>Genomic Encyclopedia of Archaeal and Bacterial Type Strains, Phase II (KMG-II): from individual species to whole genera.</title>
        <authorList>
            <person name="Goeker M."/>
        </authorList>
    </citation>
    <scope>NUCLEOTIDE SEQUENCE [LARGE SCALE GENOMIC DNA]</scope>
    <source>
        <strain evidence="3 4">DSM 27372</strain>
    </source>
</reference>
<name>A0A318ULU1_9SPHI</name>
<feature type="domain" description="Putative DNA-binding" evidence="1">
    <location>
        <begin position="11"/>
        <end position="94"/>
    </location>
</feature>